<dbReference type="Proteomes" id="UP000001542">
    <property type="component" value="Unassembled WGS sequence"/>
</dbReference>
<dbReference type="OrthoDB" id="1421090at2759"/>
<dbReference type="STRING" id="5722.A2DRA9"/>
<organism evidence="1 2">
    <name type="scientific">Trichomonas vaginalis (strain ATCC PRA-98 / G3)</name>
    <dbReference type="NCBI Taxonomy" id="412133"/>
    <lineage>
        <taxon>Eukaryota</taxon>
        <taxon>Metamonada</taxon>
        <taxon>Parabasalia</taxon>
        <taxon>Trichomonadida</taxon>
        <taxon>Trichomonadidae</taxon>
        <taxon>Trichomonas</taxon>
    </lineage>
</organism>
<dbReference type="VEuPathDB" id="TrichDB:TVAGG3_0055500"/>
<dbReference type="Pfam" id="PF13306">
    <property type="entry name" value="LRR_5"/>
    <property type="match status" value="2"/>
</dbReference>
<reference evidence="1" key="1">
    <citation type="submission" date="2006-10" db="EMBL/GenBank/DDBJ databases">
        <authorList>
            <person name="Amadeo P."/>
            <person name="Zhao Q."/>
            <person name="Wortman J."/>
            <person name="Fraser-Liggett C."/>
            <person name="Carlton J."/>
        </authorList>
    </citation>
    <scope>NUCLEOTIDE SEQUENCE</scope>
    <source>
        <strain evidence="1">G3</strain>
    </source>
</reference>
<dbReference type="PANTHER" id="PTHR45661">
    <property type="entry name" value="SURFACE ANTIGEN"/>
    <property type="match status" value="1"/>
</dbReference>
<dbReference type="SMR" id="A2DRA9"/>
<name>A2DRA9_TRIV3</name>
<dbReference type="InterPro" id="IPR053139">
    <property type="entry name" value="Surface_bspA-like"/>
</dbReference>
<keyword evidence="2" id="KW-1185">Reference proteome</keyword>
<dbReference type="AlphaFoldDB" id="A2DRA9"/>
<sequence>MSASLFNEIICDSQNNYFSVEDGILYNKEKTSIILCFQNNYTSIIIPETVESVRRAVFAGHLLENITFNSKLRVLSESFLEGSHIVNVTIPDTVISLGNSAFARCKYLNTVVIGKGITIIPESCFRSSNISNITLNDRITTIKASAFYECFNLKYMKLPKSLINIEGDCFPRDVILDFPEDAPFAFANQSLLYNGNKTVIYMRFSELEHYDIPSSVSTISNGLFSYLGKLKSINFQSNSNLTSILNGAFWGCGNLETFDFPNNLTYIGNYAFRDCNSLKTIYFPDSLVTINVYAFQTCRKLTEVRFGRNIRFISVTFYGCGALETVIFEGSAGTEIELDSFIYRVSKGAFSTALYMRLLKEIYADYKYIIKNMNICI</sequence>
<reference evidence="1" key="2">
    <citation type="journal article" date="2007" name="Science">
        <title>Draft genome sequence of the sexually transmitted pathogen Trichomonas vaginalis.</title>
        <authorList>
            <person name="Carlton J.M."/>
            <person name="Hirt R.P."/>
            <person name="Silva J.C."/>
            <person name="Delcher A.L."/>
            <person name="Schatz M."/>
            <person name="Zhao Q."/>
            <person name="Wortman J.R."/>
            <person name="Bidwell S.L."/>
            <person name="Alsmark U.C.M."/>
            <person name="Besteiro S."/>
            <person name="Sicheritz-Ponten T."/>
            <person name="Noel C.J."/>
            <person name="Dacks J.B."/>
            <person name="Foster P.G."/>
            <person name="Simillion C."/>
            <person name="Van de Peer Y."/>
            <person name="Miranda-Saavedra D."/>
            <person name="Barton G.J."/>
            <person name="Westrop G.D."/>
            <person name="Mueller S."/>
            <person name="Dessi D."/>
            <person name="Fiori P.L."/>
            <person name="Ren Q."/>
            <person name="Paulsen I."/>
            <person name="Zhang H."/>
            <person name="Bastida-Corcuera F.D."/>
            <person name="Simoes-Barbosa A."/>
            <person name="Brown M.T."/>
            <person name="Hayes R.D."/>
            <person name="Mukherjee M."/>
            <person name="Okumura C.Y."/>
            <person name="Schneider R."/>
            <person name="Smith A.J."/>
            <person name="Vanacova S."/>
            <person name="Villalvazo M."/>
            <person name="Haas B.J."/>
            <person name="Pertea M."/>
            <person name="Feldblyum T.V."/>
            <person name="Utterback T.R."/>
            <person name="Shu C.L."/>
            <person name="Osoegawa K."/>
            <person name="de Jong P.J."/>
            <person name="Hrdy I."/>
            <person name="Horvathova L."/>
            <person name="Zubacova Z."/>
            <person name="Dolezal P."/>
            <person name="Malik S.B."/>
            <person name="Logsdon J.M. Jr."/>
            <person name="Henze K."/>
            <person name="Gupta A."/>
            <person name="Wang C.C."/>
            <person name="Dunne R.L."/>
            <person name="Upcroft J.A."/>
            <person name="Upcroft P."/>
            <person name="White O."/>
            <person name="Salzberg S.L."/>
            <person name="Tang P."/>
            <person name="Chiu C.-H."/>
            <person name="Lee Y.-S."/>
            <person name="Embley T.M."/>
            <person name="Coombs G.H."/>
            <person name="Mottram J.C."/>
            <person name="Tachezy J."/>
            <person name="Fraser-Liggett C.M."/>
            <person name="Johnson P.J."/>
        </authorList>
    </citation>
    <scope>NUCLEOTIDE SEQUENCE [LARGE SCALE GENOMIC DNA]</scope>
    <source>
        <strain evidence="1">G3</strain>
    </source>
</reference>
<accession>A2DRA9</accession>
<proteinExistence type="predicted"/>
<dbReference type="InParanoid" id="A2DRA9"/>
<dbReference type="VEuPathDB" id="TrichDB:TVAG_297140"/>
<dbReference type="InterPro" id="IPR026906">
    <property type="entry name" value="LRR_5"/>
</dbReference>
<evidence type="ECO:0000313" key="1">
    <source>
        <dbReference type="EMBL" id="EAY17035.1"/>
    </source>
</evidence>
<dbReference type="SUPFAM" id="SSF52058">
    <property type="entry name" value="L domain-like"/>
    <property type="match status" value="2"/>
</dbReference>
<dbReference type="InterPro" id="IPR032675">
    <property type="entry name" value="LRR_dom_sf"/>
</dbReference>
<gene>
    <name evidence="1" type="ORF">TVAG_297140</name>
</gene>
<evidence type="ECO:0000313" key="2">
    <source>
        <dbReference type="Proteomes" id="UP000001542"/>
    </source>
</evidence>
<dbReference type="EMBL" id="DS113235">
    <property type="protein sequence ID" value="EAY17035.1"/>
    <property type="molecule type" value="Genomic_DNA"/>
</dbReference>
<dbReference type="Gene3D" id="3.80.10.10">
    <property type="entry name" value="Ribonuclease Inhibitor"/>
    <property type="match status" value="2"/>
</dbReference>
<protein>
    <submittedName>
        <fullName evidence="1">Surface antigen BspA-like</fullName>
    </submittedName>
</protein>
<dbReference type="PANTHER" id="PTHR45661:SF3">
    <property type="entry name" value="IG-LIKE DOMAIN-CONTAINING PROTEIN"/>
    <property type="match status" value="1"/>
</dbReference>